<dbReference type="SMART" id="SM00382">
    <property type="entry name" value="AAA"/>
    <property type="match status" value="1"/>
</dbReference>
<dbReference type="STRING" id="286727.SAMN02982917_2950"/>
<evidence type="ECO:0000259" key="5">
    <source>
        <dbReference type="PROSITE" id="PS50893"/>
    </source>
</evidence>
<dbReference type="InterPro" id="IPR017871">
    <property type="entry name" value="ABC_transporter-like_CS"/>
</dbReference>
<dbReference type="SUPFAM" id="SSF52540">
    <property type="entry name" value="P-loop containing nucleoside triphosphate hydrolases"/>
    <property type="match status" value="1"/>
</dbReference>
<organism evidence="6 7">
    <name type="scientific">Azospirillum oryzae</name>
    <dbReference type="NCBI Taxonomy" id="286727"/>
    <lineage>
        <taxon>Bacteria</taxon>
        <taxon>Pseudomonadati</taxon>
        <taxon>Pseudomonadota</taxon>
        <taxon>Alphaproteobacteria</taxon>
        <taxon>Rhodospirillales</taxon>
        <taxon>Azospirillaceae</taxon>
        <taxon>Azospirillum</taxon>
    </lineage>
</organism>
<dbReference type="PANTHER" id="PTHR42788:SF13">
    <property type="entry name" value="ALIPHATIC SULFONATES IMPORT ATP-BINDING PROTEIN SSUB"/>
    <property type="match status" value="1"/>
</dbReference>
<dbReference type="CDD" id="cd03293">
    <property type="entry name" value="ABC_NrtD_SsuB_transporters"/>
    <property type="match status" value="1"/>
</dbReference>
<evidence type="ECO:0000256" key="2">
    <source>
        <dbReference type="ARBA" id="ARBA00022448"/>
    </source>
</evidence>
<proteinExistence type="inferred from homology"/>
<keyword evidence="4 6" id="KW-0067">ATP-binding</keyword>
<dbReference type="InterPro" id="IPR003593">
    <property type="entry name" value="AAA+_ATPase"/>
</dbReference>
<name>A0A1X7FK36_9PROT</name>
<comment type="similarity">
    <text evidence="1">Belongs to the ABC transporter superfamily.</text>
</comment>
<dbReference type="RefSeq" id="WP_208621197.1">
    <property type="nucleotide sequence ID" value="NZ_FXAK01000005.1"/>
</dbReference>
<gene>
    <name evidence="6" type="ORF">SAMN02982917_2950</name>
</gene>
<dbReference type="Gene3D" id="3.40.50.300">
    <property type="entry name" value="P-loop containing nucleotide triphosphate hydrolases"/>
    <property type="match status" value="1"/>
</dbReference>
<dbReference type="Pfam" id="PF00005">
    <property type="entry name" value="ABC_tran"/>
    <property type="match status" value="1"/>
</dbReference>
<protein>
    <submittedName>
        <fullName evidence="6">NitT/TauT family transport system ATP-binding protein</fullName>
    </submittedName>
</protein>
<evidence type="ECO:0000313" key="6">
    <source>
        <dbReference type="EMBL" id="SMF53140.1"/>
    </source>
</evidence>
<dbReference type="Proteomes" id="UP000192936">
    <property type="component" value="Unassembled WGS sequence"/>
</dbReference>
<reference evidence="6 7" key="1">
    <citation type="submission" date="2017-04" db="EMBL/GenBank/DDBJ databases">
        <authorList>
            <person name="Afonso C.L."/>
            <person name="Miller P.J."/>
            <person name="Scott M.A."/>
            <person name="Spackman E."/>
            <person name="Goraichik I."/>
            <person name="Dimitrov K.M."/>
            <person name="Suarez D.L."/>
            <person name="Swayne D.E."/>
        </authorList>
    </citation>
    <scope>NUCLEOTIDE SEQUENCE [LARGE SCALE GENOMIC DNA]</scope>
    <source>
        <strain evidence="6 7">A2P</strain>
    </source>
</reference>
<evidence type="ECO:0000256" key="1">
    <source>
        <dbReference type="ARBA" id="ARBA00005417"/>
    </source>
</evidence>
<evidence type="ECO:0000256" key="3">
    <source>
        <dbReference type="ARBA" id="ARBA00022741"/>
    </source>
</evidence>
<dbReference type="PROSITE" id="PS00211">
    <property type="entry name" value="ABC_TRANSPORTER_1"/>
    <property type="match status" value="1"/>
</dbReference>
<dbReference type="PANTHER" id="PTHR42788">
    <property type="entry name" value="TAURINE IMPORT ATP-BINDING PROTEIN-RELATED"/>
    <property type="match status" value="1"/>
</dbReference>
<keyword evidence="2" id="KW-0813">Transport</keyword>
<keyword evidence="3" id="KW-0547">Nucleotide-binding</keyword>
<dbReference type="InterPro" id="IPR003439">
    <property type="entry name" value="ABC_transporter-like_ATP-bd"/>
</dbReference>
<dbReference type="InterPro" id="IPR027417">
    <property type="entry name" value="P-loop_NTPase"/>
</dbReference>
<dbReference type="InterPro" id="IPR050166">
    <property type="entry name" value="ABC_transporter_ATP-bind"/>
</dbReference>
<dbReference type="EMBL" id="FXAK01000005">
    <property type="protein sequence ID" value="SMF53140.1"/>
    <property type="molecule type" value="Genomic_DNA"/>
</dbReference>
<feature type="domain" description="ABC transporter" evidence="5">
    <location>
        <begin position="17"/>
        <end position="256"/>
    </location>
</feature>
<dbReference type="GO" id="GO:0005524">
    <property type="term" value="F:ATP binding"/>
    <property type="evidence" value="ECO:0007669"/>
    <property type="project" value="UniProtKB-KW"/>
</dbReference>
<evidence type="ECO:0000256" key="4">
    <source>
        <dbReference type="ARBA" id="ARBA00022840"/>
    </source>
</evidence>
<evidence type="ECO:0000313" key="7">
    <source>
        <dbReference type="Proteomes" id="UP000192936"/>
    </source>
</evidence>
<dbReference type="GO" id="GO:0016887">
    <property type="term" value="F:ATP hydrolysis activity"/>
    <property type="evidence" value="ECO:0007669"/>
    <property type="project" value="InterPro"/>
</dbReference>
<sequence length="276" mass="29664">MSEIGGRGGSGGRPALITLTAVGKAFDVGDGTAPALLPSSLSIADGEFVVFLGPSGCGKTTLLRMMSGLLEPTSGTIAVAGNPLWDKGRCRKELRSRLGLVFQDSALLPWLTVEENVRLPLDLRGRLPRAERLSGARAMLALVGAADIGARMPHEISGGMRQRVAIARALSYDPDVLLMDEPFAALDAISREALNTELQTLWLSTGKTIVLVTHSMAEAAFLADRIVLFSPGPGRIDSAIDVPFPRPRTRDLTYSPEFQRMVRDLHERLAGLMRLP</sequence>
<dbReference type="AlphaFoldDB" id="A0A1X7FK36"/>
<dbReference type="PROSITE" id="PS50893">
    <property type="entry name" value="ABC_TRANSPORTER_2"/>
    <property type="match status" value="1"/>
</dbReference>
<accession>A0A1X7FK36</accession>